<dbReference type="InterPro" id="IPR002011">
    <property type="entry name" value="Tyr_kinase_rcpt_2_CS"/>
</dbReference>
<feature type="transmembrane region" description="Helical" evidence="24">
    <location>
        <begin position="923"/>
        <end position="947"/>
    </location>
</feature>
<feature type="binding site" evidence="20">
    <location>
        <position position="998"/>
    </location>
    <ligand>
        <name>ATP</name>
        <dbReference type="ChEBI" id="CHEBI:30616"/>
    </ligand>
</feature>
<keyword evidence="17" id="KW-0325">Glycoprotein</keyword>
<dbReference type="PANTHER" id="PTHR24416:SF106">
    <property type="entry name" value="INSULIN-LIKE GROWTH FACTOR 1 RECEPTOR"/>
    <property type="match status" value="1"/>
</dbReference>
<dbReference type="SUPFAM" id="SSF49265">
    <property type="entry name" value="Fibronectin type III"/>
    <property type="match status" value="3"/>
</dbReference>
<evidence type="ECO:0000259" key="25">
    <source>
        <dbReference type="PROSITE" id="PS50011"/>
    </source>
</evidence>
<dbReference type="GO" id="GO:0005009">
    <property type="term" value="F:insulin receptor activity"/>
    <property type="evidence" value="ECO:0007669"/>
    <property type="project" value="TreeGrafter"/>
</dbReference>
<dbReference type="InterPro" id="IPR016246">
    <property type="entry name" value="Tyr_kinase_insulin-like_rcpt"/>
</dbReference>
<dbReference type="GO" id="GO:0043560">
    <property type="term" value="F:insulin receptor substrate binding"/>
    <property type="evidence" value="ECO:0007669"/>
    <property type="project" value="InterPro"/>
</dbReference>
<dbReference type="InterPro" id="IPR006211">
    <property type="entry name" value="Furin-like_Cys-rich_dom"/>
</dbReference>
<keyword evidence="9 20" id="KW-0547">Nucleotide-binding</keyword>
<dbReference type="PROSITE" id="PS50011">
    <property type="entry name" value="PROTEIN_KINASE_DOM"/>
    <property type="match status" value="1"/>
</dbReference>
<dbReference type="InterPro" id="IPR017441">
    <property type="entry name" value="Protein_kinase_ATP_BS"/>
</dbReference>
<dbReference type="FunFam" id="3.80.20.20:FF:000002">
    <property type="entry name" value="Tyrosine-protein kinase receptor"/>
    <property type="match status" value="1"/>
</dbReference>
<dbReference type="SUPFAM" id="SSF57184">
    <property type="entry name" value="Growth factor receptor domain"/>
    <property type="match status" value="1"/>
</dbReference>
<dbReference type="FunFam" id="3.80.20.20:FF:000001">
    <property type="entry name" value="Tyrosine-protein kinase receptor"/>
    <property type="match status" value="1"/>
</dbReference>
<feature type="binding site" evidence="20">
    <location>
        <begin position="1126"/>
        <end position="1127"/>
    </location>
    <ligand>
        <name>ATP</name>
        <dbReference type="ChEBI" id="CHEBI:30616"/>
    </ligand>
</feature>
<dbReference type="Proteomes" id="UP000261640">
    <property type="component" value="Unplaced"/>
</dbReference>
<evidence type="ECO:0000256" key="23">
    <source>
        <dbReference type="SAM" id="MobiDB-lite"/>
    </source>
</evidence>
<dbReference type="GO" id="GO:0042593">
    <property type="term" value="P:glucose homeostasis"/>
    <property type="evidence" value="ECO:0007669"/>
    <property type="project" value="TreeGrafter"/>
</dbReference>
<keyword evidence="29" id="KW-1185">Reference proteome</keyword>
<dbReference type="InterPro" id="IPR036941">
    <property type="entry name" value="Rcpt_L-dom_sf"/>
</dbReference>
<dbReference type="CDD" id="cd05032">
    <property type="entry name" value="PTKc_InsR_like"/>
    <property type="match status" value="1"/>
</dbReference>
<dbReference type="Pfam" id="PF00757">
    <property type="entry name" value="Furin-like"/>
    <property type="match status" value="1"/>
</dbReference>
<evidence type="ECO:0000313" key="28">
    <source>
        <dbReference type="Ensembl" id="ENSMAMP00000060620.1"/>
    </source>
</evidence>
<keyword evidence="11 20" id="KW-0067">ATP-binding</keyword>
<dbReference type="FunFam" id="2.60.40.10:FF:000087">
    <property type="entry name" value="Tyrosine-protein kinase receptor"/>
    <property type="match status" value="1"/>
</dbReference>
<dbReference type="SMART" id="SM00060">
    <property type="entry name" value="FN3"/>
    <property type="match status" value="3"/>
</dbReference>
<evidence type="ECO:0000256" key="22">
    <source>
        <dbReference type="RuleBase" id="RU000312"/>
    </source>
</evidence>
<name>A0A7N8YHI5_9TELE</name>
<feature type="domain" description="Fibronectin type-III" evidence="26">
    <location>
        <begin position="596"/>
        <end position="692"/>
    </location>
</feature>
<evidence type="ECO:0000256" key="21">
    <source>
        <dbReference type="PROSITE-ProRule" id="PRU10141"/>
    </source>
</evidence>
<feature type="domain" description="4Fe-4S ferredoxin-type" evidence="27">
    <location>
        <begin position="302"/>
        <end position="332"/>
    </location>
</feature>
<organism evidence="28 29">
    <name type="scientific">Mastacembelus armatus</name>
    <name type="common">zig-zag eel</name>
    <dbReference type="NCBI Taxonomy" id="205130"/>
    <lineage>
        <taxon>Eukaryota</taxon>
        <taxon>Metazoa</taxon>
        <taxon>Chordata</taxon>
        <taxon>Craniata</taxon>
        <taxon>Vertebrata</taxon>
        <taxon>Euteleostomi</taxon>
        <taxon>Actinopterygii</taxon>
        <taxon>Neopterygii</taxon>
        <taxon>Teleostei</taxon>
        <taxon>Neoteleostei</taxon>
        <taxon>Acanthomorphata</taxon>
        <taxon>Anabantaria</taxon>
        <taxon>Synbranchiformes</taxon>
        <taxon>Mastacembelidae</taxon>
        <taxon>Mastacembelus</taxon>
    </lineage>
</organism>
<keyword evidence="7" id="KW-0732">Signal</keyword>
<evidence type="ECO:0000256" key="20">
    <source>
        <dbReference type="PIRSR" id="PIRSR000620-2"/>
    </source>
</evidence>
<dbReference type="EC" id="2.7.10.1" evidence="22"/>
<dbReference type="InterPro" id="IPR017896">
    <property type="entry name" value="4Fe4S_Fe-S-bd"/>
</dbReference>
<dbReference type="PROSITE" id="PS00109">
    <property type="entry name" value="PROTEIN_KINASE_TYR"/>
    <property type="match status" value="1"/>
</dbReference>
<dbReference type="PROSITE" id="PS00239">
    <property type="entry name" value="RECEPTOR_TYR_KIN_II"/>
    <property type="match status" value="1"/>
</dbReference>
<dbReference type="InterPro" id="IPR000494">
    <property type="entry name" value="Rcpt_L-dom"/>
</dbReference>
<evidence type="ECO:0000256" key="15">
    <source>
        <dbReference type="ARBA" id="ARBA00023157"/>
    </source>
</evidence>
<feature type="binding site" evidence="20 21">
    <location>
        <position position="1022"/>
    </location>
    <ligand>
        <name>ATP</name>
        <dbReference type="ChEBI" id="CHEBI:30616"/>
    </ligand>
</feature>
<dbReference type="GO" id="GO:0005524">
    <property type="term" value="F:ATP binding"/>
    <property type="evidence" value="ECO:0007669"/>
    <property type="project" value="UniProtKB-UniRule"/>
</dbReference>
<dbReference type="InterPro" id="IPR013783">
    <property type="entry name" value="Ig-like_fold"/>
</dbReference>
<dbReference type="SMART" id="SM00219">
    <property type="entry name" value="TyrKc"/>
    <property type="match status" value="1"/>
</dbReference>
<keyword evidence="2" id="KW-1003">Cell membrane</keyword>
<dbReference type="Gene3D" id="3.30.200.20">
    <property type="entry name" value="Phosphorylase Kinase, domain 1"/>
    <property type="match status" value="1"/>
</dbReference>
<dbReference type="CDD" id="cd00064">
    <property type="entry name" value="FU"/>
    <property type="match status" value="1"/>
</dbReference>
<keyword evidence="10" id="KW-0418">Kinase</keyword>
<dbReference type="GO" id="GO:0005899">
    <property type="term" value="C:insulin receptor complex"/>
    <property type="evidence" value="ECO:0007669"/>
    <property type="project" value="TreeGrafter"/>
</dbReference>
<keyword evidence="5" id="KW-0165">Cleavage on pair of basic residues</keyword>
<dbReference type="GO" id="GO:0048009">
    <property type="term" value="P:insulin-like growth factor receptor signaling pathway"/>
    <property type="evidence" value="ECO:0007669"/>
    <property type="project" value="TreeGrafter"/>
</dbReference>
<dbReference type="FunFam" id="3.30.200.20:FF:000026">
    <property type="entry name" value="Tyrosine-protein kinase receptor"/>
    <property type="match status" value="1"/>
</dbReference>
<keyword evidence="8" id="KW-0677">Repeat</keyword>
<dbReference type="InterPro" id="IPR020635">
    <property type="entry name" value="Tyr_kinase_cat_dom"/>
</dbReference>
<evidence type="ECO:0000256" key="24">
    <source>
        <dbReference type="SAM" id="Phobius"/>
    </source>
</evidence>
<keyword evidence="4" id="KW-0808">Transferase</keyword>
<evidence type="ECO:0000256" key="9">
    <source>
        <dbReference type="ARBA" id="ARBA00022741"/>
    </source>
</evidence>
<dbReference type="Pfam" id="PF01030">
    <property type="entry name" value="Recep_L_domain"/>
    <property type="match status" value="2"/>
</dbReference>
<evidence type="ECO:0000256" key="6">
    <source>
        <dbReference type="ARBA" id="ARBA00022692"/>
    </source>
</evidence>
<evidence type="ECO:0000256" key="7">
    <source>
        <dbReference type="ARBA" id="ARBA00022729"/>
    </source>
</evidence>
<evidence type="ECO:0000256" key="18">
    <source>
        <dbReference type="ARBA" id="ARBA00051243"/>
    </source>
</evidence>
<dbReference type="FunFam" id="2.10.220.10:FF:000027">
    <property type="entry name" value="Tyrosine-protein kinase receptor"/>
    <property type="match status" value="1"/>
</dbReference>
<evidence type="ECO:0000256" key="10">
    <source>
        <dbReference type="ARBA" id="ARBA00022777"/>
    </source>
</evidence>
<dbReference type="GO" id="GO:0046328">
    <property type="term" value="P:regulation of JNK cascade"/>
    <property type="evidence" value="ECO:0007669"/>
    <property type="project" value="TreeGrafter"/>
</dbReference>
<dbReference type="CDD" id="cd00063">
    <property type="entry name" value="FN3"/>
    <property type="match status" value="3"/>
</dbReference>
<feature type="compositionally biased region" description="Low complexity" evidence="23">
    <location>
        <begin position="1328"/>
        <end position="1346"/>
    </location>
</feature>
<dbReference type="SUPFAM" id="SSF56112">
    <property type="entry name" value="Protein kinase-like (PK-like)"/>
    <property type="match status" value="1"/>
</dbReference>
<dbReference type="Gene3D" id="2.10.220.10">
    <property type="entry name" value="Hormone Receptor, Insulin-like Growth Factor Receptor 1, Chain A, domain 2"/>
    <property type="match status" value="1"/>
</dbReference>
<proteinExistence type="inferred from homology"/>
<dbReference type="InterPro" id="IPR036116">
    <property type="entry name" value="FN3_sf"/>
</dbReference>
<dbReference type="GO" id="GO:0043548">
    <property type="term" value="F:phosphatidylinositol 3-kinase binding"/>
    <property type="evidence" value="ECO:0007669"/>
    <property type="project" value="InterPro"/>
</dbReference>
<dbReference type="GO" id="GO:0051897">
    <property type="term" value="P:positive regulation of phosphatidylinositol 3-kinase/protein kinase B signal transduction"/>
    <property type="evidence" value="ECO:0007669"/>
    <property type="project" value="TreeGrafter"/>
</dbReference>
<reference evidence="28" key="2">
    <citation type="submission" date="2025-09" db="UniProtKB">
        <authorList>
            <consortium name="Ensembl"/>
        </authorList>
    </citation>
    <scope>IDENTIFICATION</scope>
</reference>
<dbReference type="Ensembl" id="ENSMAMT00000038197.1">
    <property type="protein sequence ID" value="ENSMAMP00000060620.1"/>
    <property type="gene ID" value="ENSMAMG00000009545.2"/>
</dbReference>
<dbReference type="Pfam" id="PF07714">
    <property type="entry name" value="PK_Tyr_Ser-Thr"/>
    <property type="match status" value="1"/>
</dbReference>
<dbReference type="InterPro" id="IPR050122">
    <property type="entry name" value="RTK"/>
</dbReference>
<evidence type="ECO:0000256" key="19">
    <source>
        <dbReference type="PIRSR" id="PIRSR000620-1"/>
    </source>
</evidence>
<dbReference type="SMART" id="SM00261">
    <property type="entry name" value="FU"/>
    <property type="match status" value="1"/>
</dbReference>
<dbReference type="SUPFAM" id="SSF52058">
    <property type="entry name" value="L domain-like"/>
    <property type="match status" value="2"/>
</dbReference>
<keyword evidence="16 22" id="KW-0675">Receptor</keyword>
<dbReference type="Gene3D" id="3.80.20.20">
    <property type="entry name" value="Receptor L-domain"/>
    <property type="match status" value="2"/>
</dbReference>
<dbReference type="FunFam" id="2.60.40.10:FF:000108">
    <property type="entry name" value="Tyrosine-protein kinase receptor"/>
    <property type="match status" value="1"/>
</dbReference>
<keyword evidence="15" id="KW-1015">Disulfide bond</keyword>
<keyword evidence="12 24" id="KW-1133">Transmembrane helix</keyword>
<dbReference type="InterPro" id="IPR011009">
    <property type="entry name" value="Kinase-like_dom_sf"/>
</dbReference>
<dbReference type="GeneTree" id="ENSGT00940000156682"/>
<protein>
    <recommendedName>
        <fullName evidence="22">Tyrosine-protein kinase receptor</fullName>
        <ecNumber evidence="22">2.7.10.1</ecNumber>
    </recommendedName>
</protein>
<evidence type="ECO:0000256" key="12">
    <source>
        <dbReference type="ARBA" id="ARBA00022989"/>
    </source>
</evidence>
<evidence type="ECO:0000256" key="14">
    <source>
        <dbReference type="ARBA" id="ARBA00023137"/>
    </source>
</evidence>
<feature type="domain" description="Fibronectin type-III" evidence="26">
    <location>
        <begin position="473"/>
        <end position="592"/>
    </location>
</feature>
<evidence type="ECO:0000256" key="11">
    <source>
        <dbReference type="ARBA" id="ARBA00022840"/>
    </source>
</evidence>
<keyword evidence="6 22" id="KW-0812">Transmembrane</keyword>
<feature type="binding site" evidence="20">
    <location>
        <begin position="1069"/>
        <end position="1075"/>
    </location>
    <ligand>
        <name>ATP</name>
        <dbReference type="ChEBI" id="CHEBI:30616"/>
    </ligand>
</feature>
<dbReference type="PROSITE" id="PS00107">
    <property type="entry name" value="PROTEIN_KINASE_ATP"/>
    <property type="match status" value="1"/>
</dbReference>
<dbReference type="InterPro" id="IPR009030">
    <property type="entry name" value="Growth_fac_rcpt_cys_sf"/>
</dbReference>
<keyword evidence="3 22" id="KW-0597">Phosphoprotein</keyword>
<dbReference type="InterPro" id="IPR003961">
    <property type="entry name" value="FN3_dom"/>
</dbReference>
<comment type="subcellular location">
    <subcellularLocation>
        <location evidence="1">Cell membrane</location>
        <topology evidence="1">Single-pass type I membrane protein</topology>
    </subcellularLocation>
</comment>
<evidence type="ECO:0000256" key="16">
    <source>
        <dbReference type="ARBA" id="ARBA00023170"/>
    </source>
</evidence>
<dbReference type="GO" id="GO:0030424">
    <property type="term" value="C:axon"/>
    <property type="evidence" value="ECO:0007669"/>
    <property type="project" value="TreeGrafter"/>
</dbReference>
<dbReference type="InterPro" id="IPR000719">
    <property type="entry name" value="Prot_kinase_dom"/>
</dbReference>
<evidence type="ECO:0000256" key="13">
    <source>
        <dbReference type="ARBA" id="ARBA00023136"/>
    </source>
</evidence>
<feature type="binding site" evidence="20">
    <location>
        <position position="1140"/>
    </location>
    <ligand>
        <name>ATP</name>
        <dbReference type="ChEBI" id="CHEBI:30616"/>
    </ligand>
</feature>
<dbReference type="InterPro" id="IPR001245">
    <property type="entry name" value="Ser-Thr/Tyr_kinase_cat_dom"/>
</dbReference>
<dbReference type="InterPro" id="IPR006212">
    <property type="entry name" value="Furin_repeat"/>
</dbReference>
<evidence type="ECO:0000256" key="8">
    <source>
        <dbReference type="ARBA" id="ARBA00022737"/>
    </source>
</evidence>
<keyword evidence="13 24" id="KW-0472">Membrane</keyword>
<dbReference type="InterPro" id="IPR008266">
    <property type="entry name" value="Tyr_kinase_AS"/>
</dbReference>
<evidence type="ECO:0000259" key="27">
    <source>
        <dbReference type="PROSITE" id="PS51379"/>
    </source>
</evidence>
<dbReference type="PANTHER" id="PTHR24416">
    <property type="entry name" value="TYROSINE-PROTEIN KINASE RECEPTOR"/>
    <property type="match status" value="1"/>
</dbReference>
<accession>A0A7N8YHI5</accession>
<evidence type="ECO:0000313" key="29">
    <source>
        <dbReference type="Proteomes" id="UP000261640"/>
    </source>
</evidence>
<evidence type="ECO:0000256" key="17">
    <source>
        <dbReference type="ARBA" id="ARBA00023180"/>
    </source>
</evidence>
<evidence type="ECO:0000256" key="3">
    <source>
        <dbReference type="ARBA" id="ARBA00022553"/>
    </source>
</evidence>
<evidence type="ECO:0000256" key="1">
    <source>
        <dbReference type="ARBA" id="ARBA00004251"/>
    </source>
</evidence>
<feature type="active site" description="Proton donor/acceptor" evidence="19">
    <location>
        <position position="1122"/>
    </location>
</feature>
<keyword evidence="14" id="KW-0829">Tyrosine-protein kinase</keyword>
<evidence type="ECO:0000259" key="26">
    <source>
        <dbReference type="PROSITE" id="PS50853"/>
    </source>
</evidence>
<evidence type="ECO:0000256" key="2">
    <source>
        <dbReference type="ARBA" id="ARBA00022475"/>
    </source>
</evidence>
<dbReference type="FunFam" id="1.10.510.10:FF:000050">
    <property type="entry name" value="Tyrosine-protein kinase receptor"/>
    <property type="match status" value="1"/>
</dbReference>
<feature type="domain" description="Protein kinase" evidence="25">
    <location>
        <begin position="988"/>
        <end position="1261"/>
    </location>
</feature>
<dbReference type="PROSITE" id="PS51379">
    <property type="entry name" value="4FE4S_FER_2"/>
    <property type="match status" value="1"/>
</dbReference>
<dbReference type="PROSITE" id="PS50853">
    <property type="entry name" value="FN3"/>
    <property type="match status" value="3"/>
</dbReference>
<dbReference type="GO" id="GO:0043410">
    <property type="term" value="P:positive regulation of MAPK cascade"/>
    <property type="evidence" value="ECO:0007669"/>
    <property type="project" value="TreeGrafter"/>
</dbReference>
<comment type="catalytic activity">
    <reaction evidence="18 22">
        <text>L-tyrosyl-[protein] + ATP = O-phospho-L-tyrosyl-[protein] + ADP + H(+)</text>
        <dbReference type="Rhea" id="RHEA:10596"/>
        <dbReference type="Rhea" id="RHEA-COMP:10136"/>
        <dbReference type="Rhea" id="RHEA-COMP:20101"/>
        <dbReference type="ChEBI" id="CHEBI:15378"/>
        <dbReference type="ChEBI" id="CHEBI:30616"/>
        <dbReference type="ChEBI" id="CHEBI:46858"/>
        <dbReference type="ChEBI" id="CHEBI:61978"/>
        <dbReference type="ChEBI" id="CHEBI:456216"/>
        <dbReference type="EC" id="2.7.10.1"/>
    </reaction>
</comment>
<feature type="region of interest" description="Disordered" evidence="23">
    <location>
        <begin position="1291"/>
        <end position="1361"/>
    </location>
</feature>
<sequence length="1402" mass="157782">MEPLTGIRSKLSVVCLCLPVCGPSIDIRNDIDQFSKLVNCTVVEGYLRILLINDKTSNIRQEDFRSLSFPKLTVITDYLLLFRVTGLDSLSMLFPNLSVIRGRNLLQDYALVIYEMIHLKEIGLYNLRNITRGALRIEKNPELCYVDSVDWSLITNAEFNNVINDNNKAKECDNVCPGTMEDNPLCQRTLFNDNNDYRCWTSTQCQKVCPDHCKLACTDKGECCHSQCLGSCTEPNNDMACSACLHYLHEERCVPDCPPGTYKFEGWRCITMDMCAQVHLSGDAHYVIHGGECMPDCPSGFTRNESNSMLCSACNGRCDKVCMSGVIDSVHAAQSLKDCTVIEGNLDINIRRGNNIASELESFMGLIQTVTGYVKIRHSHALSSLSFLKSLRYINGQELIDNMYSFSAINNQHLQQLWDWSQHNLTIRAGRLFFRLNPKLCMSEIRTMWDKTGITVKPDEGDFRNNGERASCESHTLTFKSNITSTHSIKLTWERFQPLGYGELNSFIVYYKESHLQNITEFDGQDGCGSNSWNMVDVDLLQDKNADPKVTIQHLKPWTQYAVFVKAITLQVEDKHITGAKSDIIYIRTRPSQPSMPKDARANANSSTKLVVKWSPPVYPNGNLTYYLVRWQQQPEDRELYQHNYCSKELKIPIRIPATGLTDMEESTKPTKSDLAGAEKVPCCACQKTPEEKDRRRHDRVLSKAFENFLHNAIFLPRPADRRRRDVFGVANNTLFYEGAGKGNTTLGPGDNSTDGIPPIREYPFSEDRSTTEYLEILNLRPFTVYRIDIHACNEEVGRCSAAAFVFSRTKPAVKADDIPGKVINERNDKIEGCVVLHWPEPVMPNGLILMYEIKYRLGTEPEKHECVSRQQYRQHGGARLINLGSGNYSARVRATSLAGNGSWTDSVSFYVPPPKRDDAVTFYLVIIIPIIVILFVAGLTTILFFVNKKRNSDRLGNGVLYASVNPEYISAAEMYVPDEWEVAREKITMHRELGQGSFGMVYEGIAKGVVKDEPETRVAIKTVNESASMRERIEFLNEASVMKEFNCHHVVRLLGVVSQGQPTLVIMELMTRGDLKSHLRSLRKENATSQVLLPLKKMIQMAGEIADGMAYLNANKFVHRDLAARNCMVAEDFTVKIGDFGMTRDIYETDYYRKGGKGLLPVRWMSPESLKDGVFTTMTDVWSFGVVLWEIATLAEQPYQGMSNEQVLRFVMEGGLLDKPDNCPDMLFELMRMCWQYNPKMRPSFLEIISSIKDELDPPFREMSFFYSEDNKPPDTEELDMEVENMENIPLDPASTRQPPVTVAPSSGCTGGTPPPSTQQLSPMQGPSTPLLGPVSPSSPGPVTSALASPGQGMDKHSGHILANGPVVVLRPNFDEMQPYAHMNGGRKNERVLPLPQSSAC</sequence>
<dbReference type="PIRSF" id="PIRSF000620">
    <property type="entry name" value="Insulin_receptor"/>
    <property type="match status" value="1"/>
</dbReference>
<feature type="domain" description="Fibronectin type-III" evidence="26">
    <location>
        <begin position="819"/>
        <end position="915"/>
    </location>
</feature>
<dbReference type="Gene3D" id="2.60.40.10">
    <property type="entry name" value="Immunoglobulins"/>
    <property type="match status" value="4"/>
</dbReference>
<reference evidence="28" key="1">
    <citation type="submission" date="2025-08" db="UniProtKB">
        <authorList>
            <consortium name="Ensembl"/>
        </authorList>
    </citation>
    <scope>IDENTIFICATION</scope>
</reference>
<feature type="region of interest" description="Disordered" evidence="23">
    <location>
        <begin position="1383"/>
        <end position="1402"/>
    </location>
</feature>
<dbReference type="Gene3D" id="1.10.510.10">
    <property type="entry name" value="Transferase(Phosphotransferase) domain 1"/>
    <property type="match status" value="1"/>
</dbReference>
<evidence type="ECO:0000256" key="5">
    <source>
        <dbReference type="ARBA" id="ARBA00022685"/>
    </source>
</evidence>
<dbReference type="PRINTS" id="PR00109">
    <property type="entry name" value="TYRKINASE"/>
</dbReference>
<comment type="similarity">
    <text evidence="22">Belongs to the protein kinase superfamily. Tyr protein kinase family. Insulin receptor subfamily.</text>
</comment>
<evidence type="ECO:0000256" key="4">
    <source>
        <dbReference type="ARBA" id="ARBA00022679"/>
    </source>
</evidence>